<keyword evidence="2" id="KW-1185">Reference proteome</keyword>
<evidence type="ECO:0000313" key="1">
    <source>
        <dbReference type="EMBL" id="KAK3942063.1"/>
    </source>
</evidence>
<dbReference type="EMBL" id="MU853777">
    <property type="protein sequence ID" value="KAK3942063.1"/>
    <property type="molecule type" value="Genomic_DNA"/>
</dbReference>
<name>A0AAN6S6Q3_9PEZI</name>
<accession>A0AAN6S6Q3</accession>
<protein>
    <submittedName>
        <fullName evidence="1">Uncharacterized protein</fullName>
    </submittedName>
</protein>
<gene>
    <name evidence="1" type="ORF">QBC46DRAFT_284865</name>
</gene>
<proteinExistence type="predicted"/>
<evidence type="ECO:0000313" key="2">
    <source>
        <dbReference type="Proteomes" id="UP001303473"/>
    </source>
</evidence>
<dbReference type="Proteomes" id="UP001303473">
    <property type="component" value="Unassembled WGS sequence"/>
</dbReference>
<dbReference type="AlphaFoldDB" id="A0AAN6S6Q3"/>
<sequence length="204" mass="22962">MNWRRLTEKDPEYVELIKQSSIYVVRLVAVSARGIDEDGFFDQKPGQINHLTGPNGNRRESAQLLAMGGWLAFSEEERARNPAKSTEGNGGRAALKARPLMADPIQFPTDKPGLNYGPEPRLAGEEVPFWRAAVDPCKEDVYWMAYQLACGVQYSGFRRGAGFRGIWEFHKTDGDRNLLDQCPFNSPSKMVTRLQAPPRCSRDN</sequence>
<reference evidence="2" key="1">
    <citation type="journal article" date="2023" name="Mol. Phylogenet. Evol.">
        <title>Genome-scale phylogeny and comparative genomics of the fungal order Sordariales.</title>
        <authorList>
            <person name="Hensen N."/>
            <person name="Bonometti L."/>
            <person name="Westerberg I."/>
            <person name="Brannstrom I.O."/>
            <person name="Guillou S."/>
            <person name="Cros-Aarteil S."/>
            <person name="Calhoun S."/>
            <person name="Haridas S."/>
            <person name="Kuo A."/>
            <person name="Mondo S."/>
            <person name="Pangilinan J."/>
            <person name="Riley R."/>
            <person name="LaButti K."/>
            <person name="Andreopoulos B."/>
            <person name="Lipzen A."/>
            <person name="Chen C."/>
            <person name="Yan M."/>
            <person name="Daum C."/>
            <person name="Ng V."/>
            <person name="Clum A."/>
            <person name="Steindorff A."/>
            <person name="Ohm R.A."/>
            <person name="Martin F."/>
            <person name="Silar P."/>
            <person name="Natvig D.O."/>
            <person name="Lalanne C."/>
            <person name="Gautier V."/>
            <person name="Ament-Velasquez S.L."/>
            <person name="Kruys A."/>
            <person name="Hutchinson M.I."/>
            <person name="Powell A.J."/>
            <person name="Barry K."/>
            <person name="Miller A.N."/>
            <person name="Grigoriev I.V."/>
            <person name="Debuchy R."/>
            <person name="Gladieux P."/>
            <person name="Hiltunen Thoren M."/>
            <person name="Johannesson H."/>
        </authorList>
    </citation>
    <scope>NUCLEOTIDE SEQUENCE [LARGE SCALE GENOMIC DNA]</scope>
    <source>
        <strain evidence="2">CBS 340.73</strain>
    </source>
</reference>
<organism evidence="1 2">
    <name type="scientific">Diplogelasinospora grovesii</name>
    <dbReference type="NCBI Taxonomy" id="303347"/>
    <lineage>
        <taxon>Eukaryota</taxon>
        <taxon>Fungi</taxon>
        <taxon>Dikarya</taxon>
        <taxon>Ascomycota</taxon>
        <taxon>Pezizomycotina</taxon>
        <taxon>Sordariomycetes</taxon>
        <taxon>Sordariomycetidae</taxon>
        <taxon>Sordariales</taxon>
        <taxon>Diplogelasinosporaceae</taxon>
        <taxon>Diplogelasinospora</taxon>
    </lineage>
</organism>
<comment type="caution">
    <text evidence="1">The sequence shown here is derived from an EMBL/GenBank/DDBJ whole genome shotgun (WGS) entry which is preliminary data.</text>
</comment>